<name>A0A166XFD9_9GAMM</name>
<dbReference type="EMBL" id="AUYB01000096">
    <property type="protein sequence ID" value="KZN40261.1"/>
    <property type="molecule type" value="Genomic_DNA"/>
</dbReference>
<reference evidence="2 3" key="1">
    <citation type="submission" date="2013-07" db="EMBL/GenBank/DDBJ databases">
        <title>Comparative Genomic and Metabolomic Analysis of Twelve Strains of Pseudoalteromonas luteoviolacea.</title>
        <authorList>
            <person name="Vynne N.G."/>
            <person name="Mansson M."/>
            <person name="Gram L."/>
        </authorList>
    </citation>
    <scope>NUCLEOTIDE SEQUENCE [LARGE SCALE GENOMIC DNA]</scope>
    <source>
        <strain evidence="2 3">DSM 6061</strain>
    </source>
</reference>
<keyword evidence="1" id="KW-0472">Membrane</keyword>
<gene>
    <name evidence="2" type="ORF">N475_12400</name>
</gene>
<sequence length="33" mass="3725">MKFKTKQKSTTIKFSNATTAIFIVLISLNLHAK</sequence>
<feature type="transmembrane region" description="Helical" evidence="1">
    <location>
        <begin position="12"/>
        <end position="32"/>
    </location>
</feature>
<keyword evidence="1" id="KW-0812">Transmembrane</keyword>
<dbReference type="AlphaFoldDB" id="A0A166XFD9"/>
<organism evidence="2 3">
    <name type="scientific">Pseudoalteromonas luteoviolacea DSM 6061</name>
    <dbReference type="NCBI Taxonomy" id="1365250"/>
    <lineage>
        <taxon>Bacteria</taxon>
        <taxon>Pseudomonadati</taxon>
        <taxon>Pseudomonadota</taxon>
        <taxon>Gammaproteobacteria</taxon>
        <taxon>Alteromonadales</taxon>
        <taxon>Pseudoalteromonadaceae</taxon>
        <taxon>Pseudoalteromonas</taxon>
    </lineage>
</organism>
<dbReference type="PATRIC" id="fig|1365250.3.peg.1710"/>
<evidence type="ECO:0000313" key="3">
    <source>
        <dbReference type="Proteomes" id="UP000076643"/>
    </source>
</evidence>
<evidence type="ECO:0000313" key="2">
    <source>
        <dbReference type="EMBL" id="KZN40261.1"/>
    </source>
</evidence>
<comment type="caution">
    <text evidence="2">The sequence shown here is derived from an EMBL/GenBank/DDBJ whole genome shotgun (WGS) entry which is preliminary data.</text>
</comment>
<accession>A0A166XFD9</accession>
<dbReference type="Proteomes" id="UP000076643">
    <property type="component" value="Unassembled WGS sequence"/>
</dbReference>
<evidence type="ECO:0000256" key="1">
    <source>
        <dbReference type="SAM" id="Phobius"/>
    </source>
</evidence>
<keyword evidence="1" id="KW-1133">Transmembrane helix</keyword>
<protein>
    <submittedName>
        <fullName evidence="2">Uncharacterized protein</fullName>
    </submittedName>
</protein>
<keyword evidence="3" id="KW-1185">Reference proteome</keyword>
<proteinExistence type="predicted"/>